<name>A0A5B8C677_9MICO</name>
<dbReference type="Pfam" id="PF02129">
    <property type="entry name" value="Peptidase_S15"/>
    <property type="match status" value="1"/>
</dbReference>
<sequence>MADSKTLETDIKTWDAGGQTIHIRKDLRVPMRDGVELAADAYHGAADKPRPALVALSPYGKELQALALTMPPQRRPSPMWDGCIEAGDIARVVAEDYVHVIGDLRGSGASEGEHIGNYNAGGVSLGQDAYDFIEWVAAQPWCDGNVGMIGISYFGSMQVFAAAERPPSLKAIFVSGGHYDFYETTYHGGIMWLMPRAAREGRGGDSGWAFTDRIKSRMLETYSPAEVKERVAKRLQDPDVAAWPNLVHVLHYPTNHEAWFDIVMNELDGEWYEERNPINLARNIDIPVYLQIDQGRGWTLDGHIELFNVLNGPKRLDIGSYPPMQSRPWVEEHDKMFRWYEYWLKGVDNGVMDEPAVQVFVEGSREVVTAEQWPPKEVEHRALYLRPRRKLSPEPELMGVEHAGPDGFFQAPLTVTDKVEILSWSTDPFAEPTELIGTGAAHIFAEIDQDDTNFILRLWDVAPGGARQLITSGYLKASHRELDERTTEGDPYHPHTRAVPVEPGTIEEYVLRLYPFAATFRPGHRLTVELSNNEPLVDEHNSLLPPDAFHLPVGRPVTHKIYRDAAHPSRLVLPFTRTVVEG</sequence>
<dbReference type="Gene3D" id="3.40.50.1820">
    <property type="entry name" value="alpha/beta hydrolase"/>
    <property type="match status" value="1"/>
</dbReference>
<accession>A0A5B8C677</accession>
<dbReference type="SUPFAM" id="SSF53474">
    <property type="entry name" value="alpha/beta-Hydrolases"/>
    <property type="match status" value="1"/>
</dbReference>
<dbReference type="AlphaFoldDB" id="A0A5B8C677"/>
<evidence type="ECO:0000256" key="1">
    <source>
        <dbReference type="ARBA" id="ARBA00022801"/>
    </source>
</evidence>
<dbReference type="GO" id="GO:0008239">
    <property type="term" value="F:dipeptidyl-peptidase activity"/>
    <property type="evidence" value="ECO:0007669"/>
    <property type="project" value="InterPro"/>
</dbReference>
<reference evidence="3 4" key="1">
    <citation type="submission" date="2019-05" db="EMBL/GenBank/DDBJ databases">
        <title>Georgenia *** sp. nov., and Georgenia *** sp. nov., isolated from the intestinal contents of plateau pika (Ochotona curzoniae) in the Qinghai-Tibet plateau of China.</title>
        <authorList>
            <person name="Tian Z."/>
        </authorList>
    </citation>
    <scope>NUCLEOTIDE SEQUENCE [LARGE SCALE GENOMIC DNA]</scope>
    <source>
        <strain evidence="3 4">Z443</strain>
    </source>
</reference>
<dbReference type="PANTHER" id="PTHR43056:SF10">
    <property type="entry name" value="COCE_NOND FAMILY, PUTATIVE (AFU_ORTHOLOGUE AFUA_7G00600)-RELATED"/>
    <property type="match status" value="1"/>
</dbReference>
<dbReference type="InterPro" id="IPR029058">
    <property type="entry name" value="AB_hydrolase_fold"/>
</dbReference>
<gene>
    <name evidence="3" type="ORF">FE374_01530</name>
</gene>
<proteinExistence type="predicted"/>
<dbReference type="InterPro" id="IPR013736">
    <property type="entry name" value="Xaa-Pro_dipept_C"/>
</dbReference>
<dbReference type="EMBL" id="CP040915">
    <property type="protein sequence ID" value="QDC23486.1"/>
    <property type="molecule type" value="Genomic_DNA"/>
</dbReference>
<dbReference type="InterPro" id="IPR005674">
    <property type="entry name" value="CocE/Ser_esterase"/>
</dbReference>
<dbReference type="Proteomes" id="UP000314616">
    <property type="component" value="Chromosome"/>
</dbReference>
<dbReference type="Pfam" id="PF08530">
    <property type="entry name" value="PepX_C"/>
    <property type="match status" value="1"/>
</dbReference>
<dbReference type="Gene3D" id="2.60.120.260">
    <property type="entry name" value="Galactose-binding domain-like"/>
    <property type="match status" value="1"/>
</dbReference>
<dbReference type="KEGG" id="gyu:FE374_01530"/>
<evidence type="ECO:0000313" key="4">
    <source>
        <dbReference type="Proteomes" id="UP000314616"/>
    </source>
</evidence>
<dbReference type="NCBIfam" id="TIGR00976">
    <property type="entry name" value="CocE_NonD"/>
    <property type="match status" value="1"/>
</dbReference>
<dbReference type="SUPFAM" id="SSF49785">
    <property type="entry name" value="Galactose-binding domain-like"/>
    <property type="match status" value="1"/>
</dbReference>
<dbReference type="InterPro" id="IPR008979">
    <property type="entry name" value="Galactose-bd-like_sf"/>
</dbReference>
<dbReference type="PANTHER" id="PTHR43056">
    <property type="entry name" value="PEPTIDASE S9 PROLYL OLIGOPEPTIDASE"/>
    <property type="match status" value="1"/>
</dbReference>
<evidence type="ECO:0000313" key="3">
    <source>
        <dbReference type="EMBL" id="QDC23486.1"/>
    </source>
</evidence>
<dbReference type="RefSeq" id="WP_139926928.1">
    <property type="nucleotide sequence ID" value="NZ_CP040915.1"/>
</dbReference>
<dbReference type="InterPro" id="IPR050585">
    <property type="entry name" value="Xaa-Pro_dipeptidyl-ppase/CocE"/>
</dbReference>
<organism evidence="3 4">
    <name type="scientific">Georgenia yuyongxinii</name>
    <dbReference type="NCBI Taxonomy" id="2589797"/>
    <lineage>
        <taxon>Bacteria</taxon>
        <taxon>Bacillati</taxon>
        <taxon>Actinomycetota</taxon>
        <taxon>Actinomycetes</taxon>
        <taxon>Micrococcales</taxon>
        <taxon>Bogoriellaceae</taxon>
        <taxon>Georgenia</taxon>
    </lineage>
</organism>
<dbReference type="Gene3D" id="1.10.3020.10">
    <property type="entry name" value="alpha-amino acid ester hydrolase ( Helical cap domain)"/>
    <property type="match status" value="1"/>
</dbReference>
<feature type="domain" description="Xaa-Pro dipeptidyl-peptidase C-terminal" evidence="2">
    <location>
        <begin position="337"/>
        <end position="572"/>
    </location>
</feature>
<evidence type="ECO:0000259" key="2">
    <source>
        <dbReference type="SMART" id="SM00939"/>
    </source>
</evidence>
<dbReference type="SMART" id="SM00939">
    <property type="entry name" value="PepX_C"/>
    <property type="match status" value="1"/>
</dbReference>
<protein>
    <submittedName>
        <fullName evidence="3">CocE/NonD family hydrolase</fullName>
    </submittedName>
</protein>
<dbReference type="InterPro" id="IPR000383">
    <property type="entry name" value="Xaa-Pro-like_dom"/>
</dbReference>
<keyword evidence="1 3" id="KW-0378">Hydrolase</keyword>
<dbReference type="OrthoDB" id="5240615at2"/>